<feature type="domain" description="N-acetyltransferase" evidence="1">
    <location>
        <begin position="42"/>
        <end position="200"/>
    </location>
</feature>
<dbReference type="InterPro" id="IPR016181">
    <property type="entry name" value="Acyl_CoA_acyltransferase"/>
</dbReference>
<keyword evidence="3" id="KW-1185">Reference proteome</keyword>
<organism evidence="2 3">
    <name type="scientific">Blautia faecis</name>
    <dbReference type="NCBI Taxonomy" id="871665"/>
    <lineage>
        <taxon>Bacteria</taxon>
        <taxon>Bacillati</taxon>
        <taxon>Bacillota</taxon>
        <taxon>Clostridia</taxon>
        <taxon>Lachnospirales</taxon>
        <taxon>Lachnospiraceae</taxon>
        <taxon>Blautia</taxon>
    </lineage>
</organism>
<dbReference type="PANTHER" id="PTHR43259">
    <property type="entry name" value="SPT10P"/>
    <property type="match status" value="1"/>
</dbReference>
<sequence>MNTKYAYERGTFYENESCVEGSHFLSLTLRINSGGIKMENRITVREAVTEIEIAAFWDQLYNYYKRDIFPDSVDGEQNHFLGGEYRQHMEIIHKRPQDRCYYLLFYQNEQNVGFAMPVIYTSEDGKCFIMDFCVYPEFRGNGMGKECARALLKWAEKNGAFYAELNYSDNVRRKHFWQSIGFVQNGSDQWGDPLMLFPPKERAPISVEILTDSEDWQLQKLENGFRAEVGVPALTEEMYSKLTAAIQNGETTFFLAKRGYRAVGMCSITRYFSSSICSEAGILSDLYVEPVFRKKGIAQMLCIAAMDFCKENNIVNPSVFCSSKEEKLFQNLNFNNTLDILLIHSN</sequence>
<dbReference type="PROSITE" id="PS51186">
    <property type="entry name" value="GNAT"/>
    <property type="match status" value="2"/>
</dbReference>
<dbReference type="Gene3D" id="3.40.630.30">
    <property type="match status" value="2"/>
</dbReference>
<name>A0ABX2H7K0_9FIRM</name>
<comment type="caution">
    <text evidence="2">The sequence shown here is derived from an EMBL/GenBank/DDBJ whole genome shotgun (WGS) entry which is preliminary data.</text>
</comment>
<evidence type="ECO:0000313" key="2">
    <source>
        <dbReference type="EMBL" id="NSG86088.1"/>
    </source>
</evidence>
<dbReference type="RefSeq" id="WP_173769939.1">
    <property type="nucleotide sequence ID" value="NZ_JAAITS010000032.1"/>
</dbReference>
<dbReference type="CDD" id="cd04301">
    <property type="entry name" value="NAT_SF"/>
    <property type="match status" value="2"/>
</dbReference>
<protein>
    <submittedName>
        <fullName evidence="2">GNAT family N-acetyltransferase</fullName>
    </submittedName>
</protein>
<evidence type="ECO:0000259" key="1">
    <source>
        <dbReference type="PROSITE" id="PS51186"/>
    </source>
</evidence>
<feature type="domain" description="N-acetyltransferase" evidence="1">
    <location>
        <begin position="205"/>
        <end position="346"/>
    </location>
</feature>
<reference evidence="2 3" key="1">
    <citation type="journal article" date="2020" name="Cell Host Microbe">
        <title>Functional and Genomic Variation between Human-Derived Isolates of Lachnospiraceae Reveals Inter- and Intra-Species Diversity.</title>
        <authorList>
            <person name="Sorbara M.T."/>
            <person name="Littmann E.R."/>
            <person name="Fontana E."/>
            <person name="Moody T.U."/>
            <person name="Kohout C.E."/>
            <person name="Gjonbalaj M."/>
            <person name="Eaton V."/>
            <person name="Seok R."/>
            <person name="Leiner I.M."/>
            <person name="Pamer E.G."/>
        </authorList>
    </citation>
    <scope>NUCLEOTIDE SEQUENCE [LARGE SCALE GENOMIC DNA]</scope>
    <source>
        <strain evidence="2 3">MSK.17.74</strain>
    </source>
</reference>
<proteinExistence type="predicted"/>
<evidence type="ECO:0000313" key="3">
    <source>
        <dbReference type="Proteomes" id="UP001644719"/>
    </source>
</evidence>
<accession>A0ABX2H7K0</accession>
<dbReference type="InterPro" id="IPR052829">
    <property type="entry name" value="N-acetyltransferase_domain"/>
</dbReference>
<dbReference type="EMBL" id="JAAITS010000032">
    <property type="protein sequence ID" value="NSG86088.1"/>
    <property type="molecule type" value="Genomic_DNA"/>
</dbReference>
<dbReference type="Pfam" id="PF00583">
    <property type="entry name" value="Acetyltransf_1"/>
    <property type="match status" value="2"/>
</dbReference>
<dbReference type="PANTHER" id="PTHR43259:SF1">
    <property type="entry name" value="N-ACETYLTRANSFERASE DOMAIN-CONTAINING PROTEIN"/>
    <property type="match status" value="1"/>
</dbReference>
<gene>
    <name evidence="2" type="ORF">G5B17_11875</name>
</gene>
<dbReference type="SUPFAM" id="SSF55729">
    <property type="entry name" value="Acyl-CoA N-acyltransferases (Nat)"/>
    <property type="match status" value="2"/>
</dbReference>
<dbReference type="Proteomes" id="UP001644719">
    <property type="component" value="Unassembled WGS sequence"/>
</dbReference>
<dbReference type="InterPro" id="IPR000182">
    <property type="entry name" value="GNAT_dom"/>
</dbReference>